<name>A0A369QC20_9BACT</name>
<dbReference type="InterPro" id="IPR045043">
    <property type="entry name" value="Lea14-like"/>
</dbReference>
<comment type="similarity">
    <text evidence="1">Belongs to the LEA type 2 family.</text>
</comment>
<keyword evidence="3" id="KW-0472">Membrane</keyword>
<proteinExistence type="inferred from homology"/>
<feature type="transmembrane region" description="Helical" evidence="3">
    <location>
        <begin position="7"/>
        <end position="28"/>
    </location>
</feature>
<dbReference type="InterPro" id="IPR004864">
    <property type="entry name" value="LEA_2"/>
</dbReference>
<sequence>MNDKKRAISWVIGLIILAVILGVGFAVFKFKQSGKEVADYVVPKISFQQMQLTNLTPERADVKMRMIIDNPGPIGFKIDSLFYIVSIADQEVARTTYPDTLRLKAKDSTELTLPLTLYYDKLKDLTDRLANQGQDSVMYRVNATIFSATKLLPKDKFDLKVEKKLPLVTVPDVKITNLKVKDLKLKGATMEVEAAVRNRNVFPISFKNLAYTVQIEDNEAVEGNKPGIVKIPAKGSSSFTIPVQLTFKEMGKTVLDIIREGKDVNYNVKLKTELTSESDIIKNSQINMNTTGKLKTITDAIKEKVEEKKAEKKEERKERREERKEERREERQEKREAAKS</sequence>
<dbReference type="Proteomes" id="UP000253919">
    <property type="component" value="Unassembled WGS sequence"/>
</dbReference>
<keyword evidence="3" id="KW-1133">Transmembrane helix</keyword>
<dbReference type="EMBL" id="QASA01000001">
    <property type="protein sequence ID" value="RDC61890.1"/>
    <property type="molecule type" value="Genomic_DNA"/>
</dbReference>
<feature type="domain" description="Water stress and hypersensitive response" evidence="4">
    <location>
        <begin position="173"/>
        <end position="293"/>
    </location>
</feature>
<gene>
    <name evidence="5" type="ORF">AHMF7616_00479</name>
</gene>
<keyword evidence="3" id="KW-0812">Transmembrane</keyword>
<accession>A0A369QC20</accession>
<evidence type="ECO:0000259" key="4">
    <source>
        <dbReference type="SMART" id="SM00769"/>
    </source>
</evidence>
<protein>
    <recommendedName>
        <fullName evidence="4">Water stress and hypersensitive response domain-containing protein</fullName>
    </recommendedName>
</protein>
<dbReference type="PANTHER" id="PTHR31459">
    <property type="match status" value="1"/>
</dbReference>
<dbReference type="SMART" id="SM00769">
    <property type="entry name" value="WHy"/>
    <property type="match status" value="2"/>
</dbReference>
<dbReference type="InterPro" id="IPR013990">
    <property type="entry name" value="WHy-dom"/>
</dbReference>
<reference evidence="5 6" key="1">
    <citation type="submission" date="2018-04" db="EMBL/GenBank/DDBJ databases">
        <title>Adhaeribacter sp. HMF7616 genome sequencing and assembly.</title>
        <authorList>
            <person name="Kang H."/>
            <person name="Kang J."/>
            <person name="Cha I."/>
            <person name="Kim H."/>
            <person name="Joh K."/>
        </authorList>
    </citation>
    <scope>NUCLEOTIDE SEQUENCE [LARGE SCALE GENOMIC DNA]</scope>
    <source>
        <strain evidence="5 6">HMF7616</strain>
    </source>
</reference>
<evidence type="ECO:0000256" key="1">
    <source>
        <dbReference type="ARBA" id="ARBA00005960"/>
    </source>
</evidence>
<dbReference type="Gene3D" id="2.60.40.1820">
    <property type="match status" value="2"/>
</dbReference>
<dbReference type="RefSeq" id="WP_115371407.1">
    <property type="nucleotide sequence ID" value="NZ_QASA01000001.1"/>
</dbReference>
<evidence type="ECO:0000256" key="2">
    <source>
        <dbReference type="SAM" id="MobiDB-lite"/>
    </source>
</evidence>
<feature type="domain" description="Water stress and hypersensitive response" evidence="4">
    <location>
        <begin position="45"/>
        <end position="166"/>
    </location>
</feature>
<evidence type="ECO:0000256" key="3">
    <source>
        <dbReference type="SAM" id="Phobius"/>
    </source>
</evidence>
<dbReference type="OrthoDB" id="892296at2"/>
<dbReference type="AlphaFoldDB" id="A0A369QC20"/>
<feature type="region of interest" description="Disordered" evidence="2">
    <location>
        <begin position="306"/>
        <end position="340"/>
    </location>
</feature>
<organism evidence="5 6">
    <name type="scientific">Adhaeribacter pallidiroseus</name>
    <dbReference type="NCBI Taxonomy" id="2072847"/>
    <lineage>
        <taxon>Bacteria</taxon>
        <taxon>Pseudomonadati</taxon>
        <taxon>Bacteroidota</taxon>
        <taxon>Cytophagia</taxon>
        <taxon>Cytophagales</taxon>
        <taxon>Hymenobacteraceae</taxon>
        <taxon>Adhaeribacter</taxon>
    </lineage>
</organism>
<evidence type="ECO:0000313" key="5">
    <source>
        <dbReference type="EMBL" id="RDC61890.1"/>
    </source>
</evidence>
<dbReference type="SUPFAM" id="SSF117070">
    <property type="entry name" value="LEA14-like"/>
    <property type="match status" value="2"/>
</dbReference>
<evidence type="ECO:0000313" key="6">
    <source>
        <dbReference type="Proteomes" id="UP000253919"/>
    </source>
</evidence>
<comment type="caution">
    <text evidence="5">The sequence shown here is derived from an EMBL/GenBank/DDBJ whole genome shotgun (WGS) entry which is preliminary data.</text>
</comment>
<keyword evidence="6" id="KW-1185">Reference proteome</keyword>
<dbReference type="PANTHER" id="PTHR31459:SF2">
    <property type="entry name" value="OS03G0843300 PROTEIN"/>
    <property type="match status" value="1"/>
</dbReference>
<dbReference type="GO" id="GO:0009269">
    <property type="term" value="P:response to desiccation"/>
    <property type="evidence" value="ECO:0007669"/>
    <property type="project" value="InterPro"/>
</dbReference>
<dbReference type="Pfam" id="PF03168">
    <property type="entry name" value="LEA_2"/>
    <property type="match status" value="2"/>
</dbReference>